<keyword evidence="2" id="KW-1185">Reference proteome</keyword>
<organism evidence="1 2">
    <name type="scientific">Kushneria sinocarnis</name>
    <dbReference type="NCBI Taxonomy" id="595502"/>
    <lineage>
        <taxon>Bacteria</taxon>
        <taxon>Pseudomonadati</taxon>
        <taxon>Pseudomonadota</taxon>
        <taxon>Gammaproteobacteria</taxon>
        <taxon>Oceanospirillales</taxon>
        <taxon>Halomonadaceae</taxon>
        <taxon>Kushneria</taxon>
    </lineage>
</organism>
<dbReference type="RefSeq" id="WP_121173465.1">
    <property type="nucleotide sequence ID" value="NZ_RBIN01000007.1"/>
</dbReference>
<dbReference type="AlphaFoldDB" id="A0A420WUK9"/>
<proteinExistence type="predicted"/>
<evidence type="ECO:0000313" key="2">
    <source>
        <dbReference type="Proteomes" id="UP000281975"/>
    </source>
</evidence>
<name>A0A420WUK9_9GAMM</name>
<dbReference type="EMBL" id="RBIN01000007">
    <property type="protein sequence ID" value="RKQ97131.1"/>
    <property type="molecule type" value="Genomic_DNA"/>
</dbReference>
<dbReference type="OrthoDB" id="6165466at2"/>
<comment type="caution">
    <text evidence="1">The sequence shown here is derived from an EMBL/GenBank/DDBJ whole genome shotgun (WGS) entry which is preliminary data.</text>
</comment>
<dbReference type="Proteomes" id="UP000281975">
    <property type="component" value="Unassembled WGS sequence"/>
</dbReference>
<gene>
    <name evidence="1" type="ORF">C7446_2551</name>
</gene>
<reference evidence="1 2" key="1">
    <citation type="submission" date="2018-10" db="EMBL/GenBank/DDBJ databases">
        <title>Genomic Encyclopedia of Type Strains, Phase IV (KMG-IV): sequencing the most valuable type-strain genomes for metagenomic binning, comparative biology and taxonomic classification.</title>
        <authorList>
            <person name="Goeker M."/>
        </authorList>
    </citation>
    <scope>NUCLEOTIDE SEQUENCE [LARGE SCALE GENOMIC DNA]</scope>
    <source>
        <strain evidence="1 2">DSM 23229</strain>
    </source>
</reference>
<protein>
    <submittedName>
        <fullName evidence="1">Uncharacterized protein</fullName>
    </submittedName>
</protein>
<accession>A0A420WUK9</accession>
<sequence length="203" mass="23475">MIVNDPIEAVMRALDSGVRTQSMADLEEAGCKVQTSGSRGAGASHNEQYSRVFGHIRRMEDERPEQAATLYTLCAPEAEESNRWIDLMHARVVELMQQIITNWSNLRQRKTDRIEWLAFAAIIERRADLDDVKPDWGAERIAFYLAEFHGVNIPVNQWKRDWEAYWVAAKSALKEAEYQATDPVYKIIKEENRKNREFFDIAA</sequence>
<evidence type="ECO:0000313" key="1">
    <source>
        <dbReference type="EMBL" id="RKQ97131.1"/>
    </source>
</evidence>